<gene>
    <name evidence="1" type="ORF">GMLC_05750</name>
</gene>
<evidence type="ECO:0000313" key="2">
    <source>
        <dbReference type="Proteomes" id="UP000587586"/>
    </source>
</evidence>
<reference evidence="2" key="1">
    <citation type="submission" date="2020-06" db="EMBL/GenBank/DDBJ databases">
        <title>Draft genomic sequecing of Geomonas sp. Red745.</title>
        <authorList>
            <person name="Itoh H."/>
            <person name="Xu Z.X."/>
            <person name="Ushijima N."/>
            <person name="Masuda Y."/>
            <person name="Shiratori Y."/>
            <person name="Senoo K."/>
        </authorList>
    </citation>
    <scope>NUCLEOTIDE SEQUENCE [LARGE SCALE GENOMIC DNA]</scope>
    <source>
        <strain evidence="2">Red745</strain>
    </source>
</reference>
<dbReference type="Proteomes" id="UP000587586">
    <property type="component" value="Unassembled WGS sequence"/>
</dbReference>
<dbReference type="AlphaFoldDB" id="A0A6V8N3A9"/>
<organism evidence="1 2">
    <name type="scientific">Geomonas limicola</name>
    <dbReference type="NCBI Taxonomy" id="2740186"/>
    <lineage>
        <taxon>Bacteria</taxon>
        <taxon>Pseudomonadati</taxon>
        <taxon>Thermodesulfobacteriota</taxon>
        <taxon>Desulfuromonadia</taxon>
        <taxon>Geobacterales</taxon>
        <taxon>Geobacteraceae</taxon>
        <taxon>Geomonas</taxon>
    </lineage>
</organism>
<proteinExistence type="predicted"/>
<evidence type="ECO:0000313" key="1">
    <source>
        <dbReference type="EMBL" id="GFO66996.1"/>
    </source>
</evidence>
<comment type="caution">
    <text evidence="1">The sequence shown here is derived from an EMBL/GenBank/DDBJ whole genome shotgun (WGS) entry which is preliminary data.</text>
</comment>
<sequence>MTDAPLNFYDDQLPDIGSKLRRLNLRWGVRQVLMRVPTAALVGALLRYLLRRKFLLASCCAVGLVLQRTLLRKAHKGNHDDRDRVDVERYAYKAQRGDYGKLEVIPFK</sequence>
<name>A0A6V8N3A9_9BACT</name>
<protein>
    <submittedName>
        <fullName evidence="1">Uncharacterized protein</fullName>
    </submittedName>
</protein>
<keyword evidence="2" id="KW-1185">Reference proteome</keyword>
<accession>A0A6V8N3A9</accession>
<dbReference type="EMBL" id="BLXZ01000001">
    <property type="protein sequence ID" value="GFO66996.1"/>
    <property type="molecule type" value="Genomic_DNA"/>
</dbReference>